<dbReference type="AlphaFoldDB" id="A0AAD7G0C6"/>
<protein>
    <submittedName>
        <fullName evidence="2">Uncharacterized protein</fullName>
    </submittedName>
</protein>
<keyword evidence="3" id="KW-1185">Reference proteome</keyword>
<feature type="region of interest" description="Disordered" evidence="1">
    <location>
        <begin position="37"/>
        <end position="85"/>
    </location>
</feature>
<dbReference type="EMBL" id="JARKIE010000365">
    <property type="protein sequence ID" value="KAJ7649276.1"/>
    <property type="molecule type" value="Genomic_DNA"/>
</dbReference>
<organism evidence="2 3">
    <name type="scientific">Mycena rosella</name>
    <name type="common">Pink bonnet</name>
    <name type="synonym">Agaricus rosellus</name>
    <dbReference type="NCBI Taxonomy" id="1033263"/>
    <lineage>
        <taxon>Eukaryota</taxon>
        <taxon>Fungi</taxon>
        <taxon>Dikarya</taxon>
        <taxon>Basidiomycota</taxon>
        <taxon>Agaricomycotina</taxon>
        <taxon>Agaricomycetes</taxon>
        <taxon>Agaricomycetidae</taxon>
        <taxon>Agaricales</taxon>
        <taxon>Marasmiineae</taxon>
        <taxon>Mycenaceae</taxon>
        <taxon>Mycena</taxon>
    </lineage>
</organism>
<comment type="caution">
    <text evidence="2">The sequence shown here is derived from an EMBL/GenBank/DDBJ whole genome shotgun (WGS) entry which is preliminary data.</text>
</comment>
<evidence type="ECO:0000256" key="1">
    <source>
        <dbReference type="SAM" id="MobiDB-lite"/>
    </source>
</evidence>
<feature type="compositionally biased region" description="Low complexity" evidence="1">
    <location>
        <begin position="65"/>
        <end position="85"/>
    </location>
</feature>
<name>A0AAD7G0C6_MYCRO</name>
<gene>
    <name evidence="2" type="ORF">B0H17DRAFT_1215316</name>
</gene>
<evidence type="ECO:0000313" key="3">
    <source>
        <dbReference type="Proteomes" id="UP001221757"/>
    </source>
</evidence>
<proteinExistence type="predicted"/>
<accession>A0AAD7G0C6</accession>
<reference evidence="2" key="1">
    <citation type="submission" date="2023-03" db="EMBL/GenBank/DDBJ databases">
        <title>Massive genome expansion in bonnet fungi (Mycena s.s.) driven by repeated elements and novel gene families across ecological guilds.</title>
        <authorList>
            <consortium name="Lawrence Berkeley National Laboratory"/>
            <person name="Harder C.B."/>
            <person name="Miyauchi S."/>
            <person name="Viragh M."/>
            <person name="Kuo A."/>
            <person name="Thoen E."/>
            <person name="Andreopoulos B."/>
            <person name="Lu D."/>
            <person name="Skrede I."/>
            <person name="Drula E."/>
            <person name="Henrissat B."/>
            <person name="Morin E."/>
            <person name="Kohler A."/>
            <person name="Barry K."/>
            <person name="LaButti K."/>
            <person name="Morin E."/>
            <person name="Salamov A."/>
            <person name="Lipzen A."/>
            <person name="Mereny Z."/>
            <person name="Hegedus B."/>
            <person name="Baldrian P."/>
            <person name="Stursova M."/>
            <person name="Weitz H."/>
            <person name="Taylor A."/>
            <person name="Grigoriev I.V."/>
            <person name="Nagy L.G."/>
            <person name="Martin F."/>
            <person name="Kauserud H."/>
        </authorList>
    </citation>
    <scope>NUCLEOTIDE SEQUENCE</scope>
    <source>
        <strain evidence="2">CBHHK067</strain>
    </source>
</reference>
<dbReference type="Proteomes" id="UP001221757">
    <property type="component" value="Unassembled WGS sequence"/>
</dbReference>
<sequence>MFSTSPYISKPSSSIARNTGSLAASADALPAFMAQSNNTRAFPARDKAAQRAATQGRGTAPPLPTASSTTSSSSRTASSATAGVSTPAPALLAASGGRTLPASLALLLPSFGHGSRLAVNLSGTLLACP</sequence>
<evidence type="ECO:0000313" key="2">
    <source>
        <dbReference type="EMBL" id="KAJ7649276.1"/>
    </source>
</evidence>